<dbReference type="Proteomes" id="UP001501666">
    <property type="component" value="Unassembled WGS sequence"/>
</dbReference>
<evidence type="ECO:0000313" key="2">
    <source>
        <dbReference type="Proteomes" id="UP001501666"/>
    </source>
</evidence>
<comment type="caution">
    <text evidence="1">The sequence shown here is derived from an EMBL/GenBank/DDBJ whole genome shotgun (WGS) entry which is preliminary data.</text>
</comment>
<name>A0ABN3R213_9ACTN</name>
<accession>A0ABN3R213</accession>
<sequence length="89" mass="9893">MGAFLSETTDNRHLAEIAVNSRIVDWIERIAGTAPPPDQRRPLAGRQRELVLSLAGRPAQDPQAGLDAVEPRHIAWHGRQVFRTPARLP</sequence>
<organism evidence="1 2">
    <name type="scientific">Nonomuraea recticatena</name>
    <dbReference type="NCBI Taxonomy" id="46178"/>
    <lineage>
        <taxon>Bacteria</taxon>
        <taxon>Bacillati</taxon>
        <taxon>Actinomycetota</taxon>
        <taxon>Actinomycetes</taxon>
        <taxon>Streptosporangiales</taxon>
        <taxon>Streptosporangiaceae</taxon>
        <taxon>Nonomuraea</taxon>
    </lineage>
</organism>
<gene>
    <name evidence="1" type="ORF">GCM10010412_000420</name>
</gene>
<keyword evidence="2" id="KW-1185">Reference proteome</keyword>
<proteinExistence type="predicted"/>
<dbReference type="EMBL" id="BAAATE010000001">
    <property type="protein sequence ID" value="GAA2641463.1"/>
    <property type="molecule type" value="Genomic_DNA"/>
</dbReference>
<protein>
    <submittedName>
        <fullName evidence="1">Uncharacterized protein</fullName>
    </submittedName>
</protein>
<evidence type="ECO:0000313" key="1">
    <source>
        <dbReference type="EMBL" id="GAA2641463.1"/>
    </source>
</evidence>
<reference evidence="1 2" key="1">
    <citation type="journal article" date="2019" name="Int. J. Syst. Evol. Microbiol.">
        <title>The Global Catalogue of Microorganisms (GCM) 10K type strain sequencing project: providing services to taxonomists for standard genome sequencing and annotation.</title>
        <authorList>
            <consortium name="The Broad Institute Genomics Platform"/>
            <consortium name="The Broad Institute Genome Sequencing Center for Infectious Disease"/>
            <person name="Wu L."/>
            <person name="Ma J."/>
        </authorList>
    </citation>
    <scope>NUCLEOTIDE SEQUENCE [LARGE SCALE GENOMIC DNA]</scope>
    <source>
        <strain evidence="1 2">JCM 6835</strain>
    </source>
</reference>